<dbReference type="VEuPathDB" id="PiroplasmaDB:BOVATA_038800"/>
<gene>
    <name evidence="2" type="ORF">BOVATA_038800</name>
</gene>
<name>A0A2H6KHB3_9APIC</name>
<dbReference type="Proteomes" id="UP000236319">
    <property type="component" value="Unassembled WGS sequence"/>
</dbReference>
<comment type="caution">
    <text evidence="2">The sequence shown here is derived from an EMBL/GenBank/DDBJ whole genome shotgun (WGS) entry which is preliminary data.</text>
</comment>
<dbReference type="EMBL" id="BDSA01000004">
    <property type="protein sequence ID" value="GBE62387.1"/>
    <property type="molecule type" value="Genomic_DNA"/>
</dbReference>
<sequence>MQFAPDMITVKRLVCDDIRRKCVNNAIEHLCEAAVTSTHSHIVDVWRSWRHPAAVDTPTYPKSGTHLLNTGLREATLPLHVWGKSGLKHSPSEAVERNDHSNGNSKPDGEVRDNGFKTNSANYKVTAHAMDEGIHVPDDVAIALCGRDGKNATLPRRIVGAADLVTHTYSISGLIRDTGTFRKLTVEDLHNMEFLHSETRHEVVRPRLSNPFSLYNGTFNRTALENLREWSNLDVLKNRM</sequence>
<dbReference type="OrthoDB" id="375908at2759"/>
<evidence type="ECO:0000256" key="1">
    <source>
        <dbReference type="SAM" id="MobiDB-lite"/>
    </source>
</evidence>
<reference evidence="2 3" key="1">
    <citation type="journal article" date="2017" name="BMC Genomics">
        <title>Whole-genome assembly of Babesia ovata and comparative genomics between closely related pathogens.</title>
        <authorList>
            <person name="Yamagishi J."/>
            <person name="Asada M."/>
            <person name="Hakimi H."/>
            <person name="Tanaka T.Q."/>
            <person name="Sugimoto C."/>
            <person name="Kawazu S."/>
        </authorList>
    </citation>
    <scope>NUCLEOTIDE SEQUENCE [LARGE SCALE GENOMIC DNA]</scope>
    <source>
        <strain evidence="2 3">Miyake</strain>
    </source>
</reference>
<accession>A0A2H6KHB3</accession>
<protein>
    <submittedName>
        <fullName evidence="2">Methyl-accepting chemotaxis, putative</fullName>
    </submittedName>
</protein>
<dbReference type="RefSeq" id="XP_028868630.1">
    <property type="nucleotide sequence ID" value="XM_029012797.1"/>
</dbReference>
<keyword evidence="3" id="KW-1185">Reference proteome</keyword>
<proteinExistence type="predicted"/>
<dbReference type="AlphaFoldDB" id="A0A2H6KHB3"/>
<feature type="region of interest" description="Disordered" evidence="1">
    <location>
        <begin position="87"/>
        <end position="117"/>
    </location>
</feature>
<feature type="compositionally biased region" description="Basic and acidic residues" evidence="1">
    <location>
        <begin position="90"/>
        <end position="100"/>
    </location>
</feature>
<dbReference type="GeneID" id="39876157"/>
<organism evidence="2 3">
    <name type="scientific">Babesia ovata</name>
    <dbReference type="NCBI Taxonomy" id="189622"/>
    <lineage>
        <taxon>Eukaryota</taxon>
        <taxon>Sar</taxon>
        <taxon>Alveolata</taxon>
        <taxon>Apicomplexa</taxon>
        <taxon>Aconoidasida</taxon>
        <taxon>Piroplasmida</taxon>
        <taxon>Babesiidae</taxon>
        <taxon>Babesia</taxon>
    </lineage>
</organism>
<evidence type="ECO:0000313" key="3">
    <source>
        <dbReference type="Proteomes" id="UP000236319"/>
    </source>
</evidence>
<evidence type="ECO:0000313" key="2">
    <source>
        <dbReference type="EMBL" id="GBE62387.1"/>
    </source>
</evidence>